<protein>
    <submittedName>
        <fullName evidence="1">Uncharacterized protein</fullName>
    </submittedName>
</protein>
<dbReference type="EMBL" id="JACIER010000005">
    <property type="protein sequence ID" value="MBB4043846.1"/>
    <property type="molecule type" value="Genomic_DNA"/>
</dbReference>
<proteinExistence type="predicted"/>
<accession>A0A840CWY6</accession>
<sequence>MNKRVTIHWAKTCTPEIKERICNRFGIPRYTTINGETPCEIRDEDLELLRQVEKKGFIELRNK</sequence>
<dbReference type="AlphaFoldDB" id="A0A840CWY6"/>
<name>A0A840CWY6_9BACE</name>
<evidence type="ECO:0000313" key="1">
    <source>
        <dbReference type="EMBL" id="MBB4043846.1"/>
    </source>
</evidence>
<organism evidence="1 2">
    <name type="scientific">Bacteroides reticulotermitis</name>
    <dbReference type="NCBI Taxonomy" id="1133319"/>
    <lineage>
        <taxon>Bacteria</taxon>
        <taxon>Pseudomonadati</taxon>
        <taxon>Bacteroidota</taxon>
        <taxon>Bacteroidia</taxon>
        <taxon>Bacteroidales</taxon>
        <taxon>Bacteroidaceae</taxon>
        <taxon>Bacteroides</taxon>
    </lineage>
</organism>
<evidence type="ECO:0000313" key="2">
    <source>
        <dbReference type="Proteomes" id="UP000560658"/>
    </source>
</evidence>
<comment type="caution">
    <text evidence="1">The sequence shown here is derived from an EMBL/GenBank/DDBJ whole genome shotgun (WGS) entry which is preliminary data.</text>
</comment>
<dbReference type="Proteomes" id="UP000560658">
    <property type="component" value="Unassembled WGS sequence"/>
</dbReference>
<reference evidence="1" key="1">
    <citation type="submission" date="2020-08" db="EMBL/GenBank/DDBJ databases">
        <title>Genomic Encyclopedia of Type Strains, Phase IV (KMG-IV): sequencing the most valuable type-strain genomes for metagenomic binning, comparative biology and taxonomic classification.</title>
        <authorList>
            <person name="Goeker M."/>
        </authorList>
    </citation>
    <scope>NUCLEOTIDE SEQUENCE [LARGE SCALE GENOMIC DNA]</scope>
    <source>
        <strain evidence="1">DSM 105720</strain>
    </source>
</reference>
<keyword evidence="2" id="KW-1185">Reference proteome</keyword>
<gene>
    <name evidence="1" type="ORF">GGR06_001632</name>
</gene>